<keyword evidence="2" id="KW-1185">Reference proteome</keyword>
<sequence>MQRPRNLSGDQRSDEVQTTVRGCSCETSCQLNQELEETKEQLKRQKSLKEMFINKEKETRRELERLKKYTDPETLSTAKIANQVRDTTKRKKKKTLASGLRGAAGGSHC</sequence>
<reference evidence="1" key="1">
    <citation type="submission" date="2020-04" db="EMBL/GenBank/DDBJ databases">
        <title>A chromosome-scale assembly and high-density genetic map of the yellow drum (Nibea albiflora) genome.</title>
        <authorList>
            <person name="Xu D."/>
            <person name="Zhang W."/>
            <person name="Chen R."/>
            <person name="Tan P."/>
            <person name="Wang L."/>
            <person name="Song H."/>
            <person name="Tian L."/>
            <person name="Zhu Q."/>
            <person name="Wang B."/>
        </authorList>
    </citation>
    <scope>NUCLEOTIDE SEQUENCE</scope>
    <source>
        <strain evidence="1">ZJHYS-2018</strain>
    </source>
</reference>
<proteinExistence type="predicted"/>
<dbReference type="EMBL" id="CM024811">
    <property type="protein sequence ID" value="KAG8005263.1"/>
    <property type="molecule type" value="Genomic_DNA"/>
</dbReference>
<gene>
    <name evidence="1" type="ORF">GBF38_011243</name>
</gene>
<protein>
    <submittedName>
        <fullName evidence="1">Uncharacterized protein</fullName>
    </submittedName>
</protein>
<comment type="caution">
    <text evidence="1">The sequence shown here is derived from an EMBL/GenBank/DDBJ whole genome shotgun (WGS) entry which is preliminary data.</text>
</comment>
<evidence type="ECO:0000313" key="2">
    <source>
        <dbReference type="Proteomes" id="UP000805704"/>
    </source>
</evidence>
<evidence type="ECO:0000313" key="1">
    <source>
        <dbReference type="EMBL" id="KAG8005263.1"/>
    </source>
</evidence>
<dbReference type="Proteomes" id="UP000805704">
    <property type="component" value="Chromosome 23"/>
</dbReference>
<name>A0ACB7EUC3_NIBAL</name>
<accession>A0ACB7EUC3</accession>
<organism evidence="1 2">
    <name type="scientific">Nibea albiflora</name>
    <name type="common">Yellow drum</name>
    <name type="synonym">Corvina albiflora</name>
    <dbReference type="NCBI Taxonomy" id="240163"/>
    <lineage>
        <taxon>Eukaryota</taxon>
        <taxon>Metazoa</taxon>
        <taxon>Chordata</taxon>
        <taxon>Craniata</taxon>
        <taxon>Vertebrata</taxon>
        <taxon>Euteleostomi</taxon>
        <taxon>Actinopterygii</taxon>
        <taxon>Neopterygii</taxon>
        <taxon>Teleostei</taxon>
        <taxon>Neoteleostei</taxon>
        <taxon>Acanthomorphata</taxon>
        <taxon>Eupercaria</taxon>
        <taxon>Sciaenidae</taxon>
        <taxon>Nibea</taxon>
    </lineage>
</organism>